<feature type="compositionally biased region" description="Basic and acidic residues" evidence="6">
    <location>
        <begin position="135"/>
        <end position="151"/>
    </location>
</feature>
<name>A0ABP0BNT5_9PEZI</name>
<reference evidence="7 8" key="1">
    <citation type="submission" date="2024-01" db="EMBL/GenBank/DDBJ databases">
        <authorList>
            <person name="Allen C."/>
            <person name="Tagirdzhanova G."/>
        </authorList>
    </citation>
    <scope>NUCLEOTIDE SEQUENCE [LARGE SCALE GENOMIC DNA]</scope>
</reference>
<evidence type="ECO:0000256" key="5">
    <source>
        <dbReference type="ARBA" id="ARBA00023242"/>
    </source>
</evidence>
<keyword evidence="8" id="KW-1185">Reference proteome</keyword>
<evidence type="ECO:0000256" key="3">
    <source>
        <dbReference type="ARBA" id="ARBA00023015"/>
    </source>
</evidence>
<dbReference type="Proteomes" id="UP001642482">
    <property type="component" value="Unassembled WGS sequence"/>
</dbReference>
<proteinExistence type="predicted"/>
<keyword evidence="3" id="KW-0805">Transcription regulation</keyword>
<dbReference type="EMBL" id="CAWUHD010000039">
    <property type="protein sequence ID" value="CAK7221317.1"/>
    <property type="molecule type" value="Genomic_DNA"/>
</dbReference>
<dbReference type="InterPro" id="IPR050815">
    <property type="entry name" value="TF_fung"/>
</dbReference>
<evidence type="ECO:0000256" key="6">
    <source>
        <dbReference type="SAM" id="MobiDB-lite"/>
    </source>
</evidence>
<evidence type="ECO:0000313" key="7">
    <source>
        <dbReference type="EMBL" id="CAK7221317.1"/>
    </source>
</evidence>
<evidence type="ECO:0000313" key="8">
    <source>
        <dbReference type="Proteomes" id="UP001642482"/>
    </source>
</evidence>
<feature type="region of interest" description="Disordered" evidence="6">
    <location>
        <begin position="133"/>
        <end position="152"/>
    </location>
</feature>
<evidence type="ECO:0000256" key="1">
    <source>
        <dbReference type="ARBA" id="ARBA00004123"/>
    </source>
</evidence>
<dbReference type="PANTHER" id="PTHR47338:SF7">
    <property type="entry name" value="ZN(II)2CYS6 TRANSCRIPTION FACTOR (EUROFUNG)"/>
    <property type="match status" value="1"/>
</dbReference>
<accession>A0ABP0BNT5</accession>
<evidence type="ECO:0000256" key="2">
    <source>
        <dbReference type="ARBA" id="ARBA00022723"/>
    </source>
</evidence>
<dbReference type="CDD" id="cd12148">
    <property type="entry name" value="fungal_TF_MHR"/>
    <property type="match status" value="1"/>
</dbReference>
<keyword evidence="5" id="KW-0539">Nucleus</keyword>
<keyword evidence="2" id="KW-0479">Metal-binding</keyword>
<keyword evidence="4" id="KW-0804">Transcription</keyword>
<sequence>MERYHAGMLDNDLILAIWHHRGVPRPWWRHPELAVRYMDEVESLVFAEREMPTPVAVRLAMGLRLNYEQPNMPFLAREGCRRVMWSLYMLVTTLAGGYQDFTLCPAETIHIQLPCHDRNFILNLPQVVAKLQPPLDERSKNRSDGRSDGSSEKISPLALTFRVMHLRHRILQFTKRAAAIPDVHLASRVQLLQSDLDSFVSQLPLSFSLSETNIRLHAYTTTLTTFATVHITLYGTHCILYRLAIQGLQELLPARVLDSLDAHFVADYRRRCAESAQGMTDLIQNLLSLHPSNLIMDVDDAAIVYQGIRILSHLSKYAPLSRSDGDFLARTTYCLEFIGSTCINCEAERCIKRDTETARRKPLFASSADVSALAKAV</sequence>
<evidence type="ECO:0008006" key="9">
    <source>
        <dbReference type="Google" id="ProtNLM"/>
    </source>
</evidence>
<protein>
    <recommendedName>
        <fullName evidence="9">Transcription factor domain-containing protein</fullName>
    </recommendedName>
</protein>
<evidence type="ECO:0000256" key="4">
    <source>
        <dbReference type="ARBA" id="ARBA00023163"/>
    </source>
</evidence>
<comment type="subcellular location">
    <subcellularLocation>
        <location evidence="1">Nucleus</location>
    </subcellularLocation>
</comment>
<organism evidence="7 8">
    <name type="scientific">Sporothrix eucalyptigena</name>
    <dbReference type="NCBI Taxonomy" id="1812306"/>
    <lineage>
        <taxon>Eukaryota</taxon>
        <taxon>Fungi</taxon>
        <taxon>Dikarya</taxon>
        <taxon>Ascomycota</taxon>
        <taxon>Pezizomycotina</taxon>
        <taxon>Sordariomycetes</taxon>
        <taxon>Sordariomycetidae</taxon>
        <taxon>Ophiostomatales</taxon>
        <taxon>Ophiostomataceae</taxon>
        <taxon>Sporothrix</taxon>
    </lineage>
</organism>
<gene>
    <name evidence="7" type="ORF">SEUCBS140593_004530</name>
</gene>
<dbReference type="PANTHER" id="PTHR47338">
    <property type="entry name" value="ZN(II)2CYS6 TRANSCRIPTION FACTOR (EUROFUNG)-RELATED"/>
    <property type="match status" value="1"/>
</dbReference>
<comment type="caution">
    <text evidence="7">The sequence shown here is derived from an EMBL/GenBank/DDBJ whole genome shotgun (WGS) entry which is preliminary data.</text>
</comment>